<keyword evidence="4" id="KW-0539">Nucleus</keyword>
<feature type="compositionally biased region" description="Basic and acidic residues" evidence="5">
    <location>
        <begin position="33"/>
        <end position="52"/>
    </location>
</feature>
<evidence type="ECO:0000256" key="3">
    <source>
        <dbReference type="ARBA" id="ARBA00023163"/>
    </source>
</evidence>
<name>A0AAF0XKI0_DAUCS</name>
<evidence type="ECO:0000313" key="7">
    <source>
        <dbReference type="EMBL" id="WOH09810.1"/>
    </source>
</evidence>
<proteinExistence type="predicted"/>
<evidence type="ECO:0000256" key="5">
    <source>
        <dbReference type="SAM" id="MobiDB-lite"/>
    </source>
</evidence>
<dbReference type="InterPro" id="IPR044295">
    <property type="entry name" value="BIM1/2/3"/>
</dbReference>
<reference evidence="7" key="2">
    <citation type="submission" date="2022-03" db="EMBL/GenBank/DDBJ databases">
        <title>Draft title - Genomic analysis of global carrot germplasm unveils the trajectory of domestication and the origin of high carotenoid orange carrot.</title>
        <authorList>
            <person name="Iorizzo M."/>
            <person name="Ellison S."/>
            <person name="Senalik D."/>
            <person name="Macko-Podgorni A."/>
            <person name="Grzebelus D."/>
            <person name="Bostan H."/>
            <person name="Rolling W."/>
            <person name="Curaba J."/>
            <person name="Simon P."/>
        </authorList>
    </citation>
    <scope>NUCLEOTIDE SEQUENCE</scope>
    <source>
        <tissue evidence="7">Leaf</tissue>
    </source>
</reference>
<feature type="region of interest" description="Disordered" evidence="5">
    <location>
        <begin position="287"/>
        <end position="324"/>
    </location>
</feature>
<evidence type="ECO:0000256" key="1">
    <source>
        <dbReference type="ARBA" id="ARBA00004123"/>
    </source>
</evidence>
<sequence>MVRTTKTHQPQVEADDEDFGSRLTDGTSNTGKNGDRKSRSKHSETEQRRRSKINERFQILRELIPENDQKRDKATFLLEVIQYIQFLQERVQMFERTYQGWSSEPTKLTPWRSNCGAVESFVDPSHLMRSGPVNILDAPVTLTNTHNSIDSDFGCEATYRETDHGVASQEVSLGMSVPANLFEDSTAEPPQVSFSNTELLASESQPQLWRDRPCTTECATTSYTPDELEELNTEDIAISDSCSQGVLNTISHALKSSGVDLAQTSISVELDIAKHPDRGMTSMAFFTRDNKNLPPSSEALSHHGVGSSSNNSFQAHKRLRTEQS</sequence>
<dbReference type="GO" id="GO:0003700">
    <property type="term" value="F:DNA-binding transcription factor activity"/>
    <property type="evidence" value="ECO:0007669"/>
    <property type="project" value="InterPro"/>
</dbReference>
<feature type="domain" description="BHLH" evidence="6">
    <location>
        <begin position="37"/>
        <end position="87"/>
    </location>
</feature>
<dbReference type="GO" id="GO:0005634">
    <property type="term" value="C:nucleus"/>
    <property type="evidence" value="ECO:0007669"/>
    <property type="project" value="UniProtKB-SubCell"/>
</dbReference>
<dbReference type="InterPro" id="IPR011598">
    <property type="entry name" value="bHLH_dom"/>
</dbReference>
<dbReference type="Pfam" id="PF00010">
    <property type="entry name" value="HLH"/>
    <property type="match status" value="1"/>
</dbReference>
<dbReference type="GO" id="GO:0046983">
    <property type="term" value="F:protein dimerization activity"/>
    <property type="evidence" value="ECO:0007669"/>
    <property type="project" value="InterPro"/>
</dbReference>
<protein>
    <recommendedName>
        <fullName evidence="6">BHLH domain-containing protein</fullName>
    </recommendedName>
</protein>
<dbReference type="InterPro" id="IPR036638">
    <property type="entry name" value="HLH_DNA-bd_sf"/>
</dbReference>
<dbReference type="CDD" id="cd11453">
    <property type="entry name" value="bHLH_AtBIM_like"/>
    <property type="match status" value="1"/>
</dbReference>
<keyword evidence="3" id="KW-0804">Transcription</keyword>
<dbReference type="PANTHER" id="PTHR46412">
    <property type="entry name" value="BES1-INTERACTING MYC-LIKE PROTEIN"/>
    <property type="match status" value="1"/>
</dbReference>
<dbReference type="PROSITE" id="PS50888">
    <property type="entry name" value="BHLH"/>
    <property type="match status" value="1"/>
</dbReference>
<dbReference type="SMART" id="SM00353">
    <property type="entry name" value="HLH"/>
    <property type="match status" value="1"/>
</dbReference>
<feature type="region of interest" description="Disordered" evidence="5">
    <location>
        <begin position="1"/>
        <end position="52"/>
    </location>
</feature>
<comment type="subcellular location">
    <subcellularLocation>
        <location evidence="1">Nucleus</location>
    </subcellularLocation>
</comment>
<feature type="compositionally biased region" description="Basic residues" evidence="5">
    <location>
        <begin position="315"/>
        <end position="324"/>
    </location>
</feature>
<dbReference type="Gene3D" id="4.10.280.10">
    <property type="entry name" value="Helix-loop-helix DNA-binding domain"/>
    <property type="match status" value="1"/>
</dbReference>
<reference evidence="7" key="1">
    <citation type="journal article" date="2016" name="Nat. Genet.">
        <title>A high-quality carrot genome assembly provides new insights into carotenoid accumulation and asterid genome evolution.</title>
        <authorList>
            <person name="Iorizzo M."/>
            <person name="Ellison S."/>
            <person name="Senalik D."/>
            <person name="Zeng P."/>
            <person name="Satapoomin P."/>
            <person name="Huang J."/>
            <person name="Bowman M."/>
            <person name="Iovene M."/>
            <person name="Sanseverino W."/>
            <person name="Cavagnaro P."/>
            <person name="Yildiz M."/>
            <person name="Macko-Podgorni A."/>
            <person name="Moranska E."/>
            <person name="Grzebelus E."/>
            <person name="Grzebelus D."/>
            <person name="Ashrafi H."/>
            <person name="Zheng Z."/>
            <person name="Cheng S."/>
            <person name="Spooner D."/>
            <person name="Van Deynze A."/>
            <person name="Simon P."/>
        </authorList>
    </citation>
    <scope>NUCLEOTIDE SEQUENCE</scope>
    <source>
        <tissue evidence="7">Leaf</tissue>
    </source>
</reference>
<feature type="compositionally biased region" description="Low complexity" evidence="5">
    <location>
        <begin position="302"/>
        <end position="312"/>
    </location>
</feature>
<dbReference type="SUPFAM" id="SSF47459">
    <property type="entry name" value="HLH, helix-loop-helix DNA-binding domain"/>
    <property type="match status" value="1"/>
</dbReference>
<dbReference type="PANTHER" id="PTHR46412:SF9">
    <property type="entry name" value="TRANSCRIPTION FACTOR BIM3"/>
    <property type="match status" value="1"/>
</dbReference>
<keyword evidence="8" id="KW-1185">Reference proteome</keyword>
<organism evidence="7 8">
    <name type="scientific">Daucus carota subsp. sativus</name>
    <name type="common">Carrot</name>
    <dbReference type="NCBI Taxonomy" id="79200"/>
    <lineage>
        <taxon>Eukaryota</taxon>
        <taxon>Viridiplantae</taxon>
        <taxon>Streptophyta</taxon>
        <taxon>Embryophyta</taxon>
        <taxon>Tracheophyta</taxon>
        <taxon>Spermatophyta</taxon>
        <taxon>Magnoliopsida</taxon>
        <taxon>eudicotyledons</taxon>
        <taxon>Gunneridae</taxon>
        <taxon>Pentapetalae</taxon>
        <taxon>asterids</taxon>
        <taxon>campanulids</taxon>
        <taxon>Apiales</taxon>
        <taxon>Apiaceae</taxon>
        <taxon>Apioideae</taxon>
        <taxon>Scandiceae</taxon>
        <taxon>Daucinae</taxon>
        <taxon>Daucus</taxon>
        <taxon>Daucus sect. Daucus</taxon>
    </lineage>
</organism>
<accession>A0AAF0XKI0</accession>
<dbReference type="Proteomes" id="UP000077755">
    <property type="component" value="Chromosome 7"/>
</dbReference>
<keyword evidence="2" id="KW-0805">Transcription regulation</keyword>
<evidence type="ECO:0000259" key="6">
    <source>
        <dbReference type="PROSITE" id="PS50888"/>
    </source>
</evidence>
<evidence type="ECO:0000256" key="4">
    <source>
        <dbReference type="ARBA" id="ARBA00023242"/>
    </source>
</evidence>
<gene>
    <name evidence="7" type="ORF">DCAR_0729269</name>
</gene>
<evidence type="ECO:0000313" key="8">
    <source>
        <dbReference type="Proteomes" id="UP000077755"/>
    </source>
</evidence>
<dbReference type="EMBL" id="CP093349">
    <property type="protein sequence ID" value="WOH09810.1"/>
    <property type="molecule type" value="Genomic_DNA"/>
</dbReference>
<dbReference type="AlphaFoldDB" id="A0AAF0XKI0"/>
<evidence type="ECO:0000256" key="2">
    <source>
        <dbReference type="ARBA" id="ARBA00023015"/>
    </source>
</evidence>
<dbReference type="GO" id="GO:0006351">
    <property type="term" value="P:DNA-templated transcription"/>
    <property type="evidence" value="ECO:0007669"/>
    <property type="project" value="InterPro"/>
</dbReference>